<organism evidence="1 2">
    <name type="scientific">Syntrophomonas zehnderi OL-4</name>
    <dbReference type="NCBI Taxonomy" id="690567"/>
    <lineage>
        <taxon>Bacteria</taxon>
        <taxon>Bacillati</taxon>
        <taxon>Bacillota</taxon>
        <taxon>Clostridia</taxon>
        <taxon>Eubacteriales</taxon>
        <taxon>Syntrophomonadaceae</taxon>
        <taxon>Syntrophomonas</taxon>
    </lineage>
</organism>
<evidence type="ECO:0000313" key="2">
    <source>
        <dbReference type="Proteomes" id="UP000045545"/>
    </source>
</evidence>
<proteinExistence type="predicted"/>
<dbReference type="RefSeq" id="WP_046495820.1">
    <property type="nucleotide sequence ID" value="NZ_CGIH01000009.1"/>
</dbReference>
<sequence>MTAFKCPVCGGLQVGKVGSDQYYCWNCFLEFNYSRGRVNLYEVAEDGSLLAMDESAGII</sequence>
<dbReference type="STRING" id="690567.696"/>
<dbReference type="EMBL" id="CGIH01000009">
    <property type="protein sequence ID" value="CFX16971.1"/>
    <property type="molecule type" value="Genomic_DNA"/>
</dbReference>
<protein>
    <submittedName>
        <fullName evidence="1">Uncharacterized</fullName>
    </submittedName>
</protein>
<name>A0A0E4C800_9FIRM</name>
<evidence type="ECO:0000313" key="1">
    <source>
        <dbReference type="EMBL" id="CFX16971.1"/>
    </source>
</evidence>
<dbReference type="OrthoDB" id="1798711at2"/>
<dbReference type="AlphaFoldDB" id="A0A0E4C800"/>
<gene>
    <name evidence="1" type="ORF">696</name>
</gene>
<accession>A0A0E4C800</accession>
<reference evidence="1 2" key="1">
    <citation type="submission" date="2015-03" db="EMBL/GenBank/DDBJ databases">
        <authorList>
            <person name="Murphy D."/>
        </authorList>
    </citation>
    <scope>NUCLEOTIDE SEQUENCE [LARGE SCALE GENOMIC DNA]</scope>
    <source>
        <strain evidence="1 2">OL-4</strain>
    </source>
</reference>
<keyword evidence="2" id="KW-1185">Reference proteome</keyword>
<dbReference type="Proteomes" id="UP000045545">
    <property type="component" value="Unassembled WGS sequence"/>
</dbReference>